<comment type="caution">
    <text evidence="10">The sequence shown here is derived from an EMBL/GenBank/DDBJ whole genome shotgun (WGS) entry which is preliminary data.</text>
</comment>
<protein>
    <submittedName>
        <fullName evidence="10">M13 family metallopeptidase</fullName>
    </submittedName>
</protein>
<dbReference type="Pfam" id="PF01431">
    <property type="entry name" value="Peptidase_M13"/>
    <property type="match status" value="1"/>
</dbReference>
<gene>
    <name evidence="10" type="ORF">HLH33_06545</name>
</gene>
<dbReference type="GO" id="GO:0004222">
    <property type="term" value="F:metalloendopeptidase activity"/>
    <property type="evidence" value="ECO:0007669"/>
    <property type="project" value="InterPro"/>
</dbReference>
<dbReference type="InterPro" id="IPR018497">
    <property type="entry name" value="Peptidase_M13_C"/>
</dbReference>
<evidence type="ECO:0000256" key="3">
    <source>
        <dbReference type="ARBA" id="ARBA00022670"/>
    </source>
</evidence>
<dbReference type="Gene3D" id="1.10.1380.10">
    <property type="entry name" value="Neutral endopeptidase , domain2"/>
    <property type="match status" value="1"/>
</dbReference>
<dbReference type="PRINTS" id="PR00786">
    <property type="entry name" value="NEPRILYSIN"/>
</dbReference>
<dbReference type="InterPro" id="IPR024079">
    <property type="entry name" value="MetalloPept_cat_dom_sf"/>
</dbReference>
<dbReference type="AlphaFoldDB" id="A0A7W4FE03"/>
<dbReference type="InterPro" id="IPR008753">
    <property type="entry name" value="Peptidase_M13_N"/>
</dbReference>
<dbReference type="PANTHER" id="PTHR11733">
    <property type="entry name" value="ZINC METALLOPROTEASE FAMILY M13 NEPRILYSIN-RELATED"/>
    <property type="match status" value="1"/>
</dbReference>
<evidence type="ECO:0000313" key="11">
    <source>
        <dbReference type="Proteomes" id="UP000550787"/>
    </source>
</evidence>
<reference evidence="10 11" key="1">
    <citation type="submission" date="2020-04" db="EMBL/GenBank/DDBJ databases">
        <title>Description of novel Gluconacetobacter.</title>
        <authorList>
            <person name="Sombolestani A."/>
        </authorList>
    </citation>
    <scope>NUCLEOTIDE SEQUENCE [LARGE SCALE GENOMIC DNA]</scope>
    <source>
        <strain evidence="10 11">LMG 7603</strain>
    </source>
</reference>
<proteinExistence type="inferred from homology"/>
<organism evidence="10 11">
    <name type="scientific">Gluconacetobacter diazotrophicus</name>
    <name type="common">Acetobacter diazotrophicus</name>
    <dbReference type="NCBI Taxonomy" id="33996"/>
    <lineage>
        <taxon>Bacteria</taxon>
        <taxon>Pseudomonadati</taxon>
        <taxon>Pseudomonadota</taxon>
        <taxon>Alphaproteobacteria</taxon>
        <taxon>Acetobacterales</taxon>
        <taxon>Acetobacteraceae</taxon>
        <taxon>Gluconacetobacter</taxon>
    </lineage>
</organism>
<dbReference type="Proteomes" id="UP000550787">
    <property type="component" value="Unassembled WGS sequence"/>
</dbReference>
<evidence type="ECO:0000256" key="1">
    <source>
        <dbReference type="ARBA" id="ARBA00001947"/>
    </source>
</evidence>
<keyword evidence="6" id="KW-0862">Zinc</keyword>
<keyword evidence="4" id="KW-0479">Metal-binding</keyword>
<dbReference type="GO" id="GO:0016485">
    <property type="term" value="P:protein processing"/>
    <property type="evidence" value="ECO:0007669"/>
    <property type="project" value="TreeGrafter"/>
</dbReference>
<evidence type="ECO:0000313" key="10">
    <source>
        <dbReference type="EMBL" id="MBB2155968.1"/>
    </source>
</evidence>
<keyword evidence="3" id="KW-0645">Protease</keyword>
<evidence type="ECO:0000256" key="6">
    <source>
        <dbReference type="ARBA" id="ARBA00022833"/>
    </source>
</evidence>
<dbReference type="EMBL" id="JABEQG010000008">
    <property type="protein sequence ID" value="MBB2155968.1"/>
    <property type="molecule type" value="Genomic_DNA"/>
</dbReference>
<dbReference type="GO" id="GO:0046872">
    <property type="term" value="F:metal ion binding"/>
    <property type="evidence" value="ECO:0007669"/>
    <property type="project" value="UniProtKB-KW"/>
</dbReference>
<keyword evidence="5" id="KW-0378">Hydrolase</keyword>
<comment type="similarity">
    <text evidence="2">Belongs to the peptidase M13 family.</text>
</comment>
<name>A0A7W4FE03_GLUDI</name>
<dbReference type="CDD" id="cd08662">
    <property type="entry name" value="M13"/>
    <property type="match status" value="1"/>
</dbReference>
<dbReference type="SUPFAM" id="SSF55486">
    <property type="entry name" value="Metalloproteases ('zincins'), catalytic domain"/>
    <property type="match status" value="1"/>
</dbReference>
<evidence type="ECO:0000256" key="2">
    <source>
        <dbReference type="ARBA" id="ARBA00007357"/>
    </source>
</evidence>
<dbReference type="InterPro" id="IPR042089">
    <property type="entry name" value="Peptidase_M13_dom_2"/>
</dbReference>
<dbReference type="InterPro" id="IPR000718">
    <property type="entry name" value="Peptidase_M13"/>
</dbReference>
<dbReference type="PANTHER" id="PTHR11733:SF167">
    <property type="entry name" value="FI17812P1-RELATED"/>
    <property type="match status" value="1"/>
</dbReference>
<feature type="domain" description="Peptidase M13 N-terminal" evidence="9">
    <location>
        <begin position="81"/>
        <end position="461"/>
    </location>
</feature>
<evidence type="ECO:0000256" key="7">
    <source>
        <dbReference type="ARBA" id="ARBA00023049"/>
    </source>
</evidence>
<sequence length="717" mass="79138">MARYKGSRMSDFTGYGSGRRGGRARASLLCGTAFLVAAGLLASGGARAADIAQTSAAKEPAAPSYGTWGFDMAGRDTAIVPGNDFFGYANGRAVHDIVIPPDMTAYGPFNMLHELSRQRVQAILRDLSAHPVAQPATVDQKLGTFYATFMDEQGIESLGVRPLAPGLDAIRAVDTRTAFAALLGRAQSGFQYSLFGLGIQPDAKDPTVYALTLDQAGIGLPDRDYYLKPAMAAKKTAYQAYVQQVLTMIQWPDAAKMAPAIVAFETRLAGAHWARQDMRDPDRTYNPITVPDLRKRAPGFDWAAYLTGAELPPGIVTSGTLIVGEPDAVVGEARIASETDLATLRAWLAFHLVDNAARYLPRAFVQASFDFNDKTLGGQPQLPERWKRGVTVTSSAMGMALGQTYVARYFPPAYRDTMRALTGELKAAFRVRLQHNEWMGPQTRAAALQKLDHFTIQIGYPNRWRDYSTLPIRQGDAYGNAERAVAFEWRYWLGHLGHPVDRDEWDMTPQTVNAYNNPLFNEVVFPAAILQPPFFNPKADPAINYGAIGGVIGHEMTHSFDDEGRKFDYLGRLKEWWTKDDAARFDKLAARFGAQYDAFQVLPGVHVNGKLTMGENIADLGGLTLALDAYHASLHGKPAPVIGGLTGDQRVFLGWAQVWRQKMRDDTVRARIMTDPHSPPQARVNLPMHNIDAWYRAWNVKPGDTLYLKPEARVKIW</sequence>
<evidence type="ECO:0000256" key="5">
    <source>
        <dbReference type="ARBA" id="ARBA00022801"/>
    </source>
</evidence>
<dbReference type="Pfam" id="PF05649">
    <property type="entry name" value="Peptidase_M13_N"/>
    <property type="match status" value="1"/>
</dbReference>
<dbReference type="Gene3D" id="3.40.390.10">
    <property type="entry name" value="Collagenase (Catalytic Domain)"/>
    <property type="match status" value="1"/>
</dbReference>
<evidence type="ECO:0000259" key="9">
    <source>
        <dbReference type="Pfam" id="PF05649"/>
    </source>
</evidence>
<dbReference type="GO" id="GO:0005886">
    <property type="term" value="C:plasma membrane"/>
    <property type="evidence" value="ECO:0007669"/>
    <property type="project" value="TreeGrafter"/>
</dbReference>
<evidence type="ECO:0000259" key="8">
    <source>
        <dbReference type="Pfam" id="PF01431"/>
    </source>
</evidence>
<dbReference type="PROSITE" id="PS51885">
    <property type="entry name" value="NEPRILYSIN"/>
    <property type="match status" value="1"/>
</dbReference>
<comment type="cofactor">
    <cofactor evidence="1">
        <name>Zn(2+)</name>
        <dbReference type="ChEBI" id="CHEBI:29105"/>
    </cofactor>
</comment>
<feature type="domain" description="Peptidase M13 C-terminal" evidence="8">
    <location>
        <begin position="513"/>
        <end position="714"/>
    </location>
</feature>
<keyword evidence="7" id="KW-0482">Metalloprotease</keyword>
<evidence type="ECO:0000256" key="4">
    <source>
        <dbReference type="ARBA" id="ARBA00022723"/>
    </source>
</evidence>
<accession>A0A7W4FE03</accession>